<evidence type="ECO:0000256" key="2">
    <source>
        <dbReference type="ARBA" id="ARBA00023125"/>
    </source>
</evidence>
<dbReference type="Proteomes" id="UP001235269">
    <property type="component" value="Unassembled WGS sequence"/>
</dbReference>
<gene>
    <name evidence="5" type="ORF">QO005_001502</name>
</gene>
<dbReference type="EMBL" id="JAUSWH010000003">
    <property type="protein sequence ID" value="MDQ0455172.1"/>
    <property type="molecule type" value="Genomic_DNA"/>
</dbReference>
<keyword evidence="1" id="KW-0805">Transcription regulation</keyword>
<feature type="domain" description="HTH lacI-type" evidence="4">
    <location>
        <begin position="1"/>
        <end position="53"/>
    </location>
</feature>
<keyword evidence="2" id="KW-0238">DNA-binding</keyword>
<dbReference type="Pfam" id="PF00356">
    <property type="entry name" value="LacI"/>
    <property type="match status" value="1"/>
</dbReference>
<evidence type="ECO:0000256" key="1">
    <source>
        <dbReference type="ARBA" id="ARBA00023015"/>
    </source>
</evidence>
<comment type="caution">
    <text evidence="5">The sequence shown here is derived from an EMBL/GenBank/DDBJ whole genome shotgun (WGS) entry which is preliminary data.</text>
</comment>
<dbReference type="CDD" id="cd01392">
    <property type="entry name" value="HTH_LacI"/>
    <property type="match status" value="1"/>
</dbReference>
<evidence type="ECO:0000256" key="3">
    <source>
        <dbReference type="ARBA" id="ARBA00023163"/>
    </source>
</evidence>
<accession>A0ABU0IAB9</accession>
<dbReference type="Pfam" id="PF13377">
    <property type="entry name" value="Peripla_BP_3"/>
    <property type="match status" value="1"/>
</dbReference>
<dbReference type="InterPro" id="IPR000843">
    <property type="entry name" value="HTH_LacI"/>
</dbReference>
<organism evidence="5 6">
    <name type="scientific">Rhizobium paknamense</name>
    <dbReference type="NCBI Taxonomy" id="1206817"/>
    <lineage>
        <taxon>Bacteria</taxon>
        <taxon>Pseudomonadati</taxon>
        <taxon>Pseudomonadota</taxon>
        <taxon>Alphaproteobacteria</taxon>
        <taxon>Hyphomicrobiales</taxon>
        <taxon>Rhizobiaceae</taxon>
        <taxon>Rhizobium/Agrobacterium group</taxon>
        <taxon>Rhizobium</taxon>
    </lineage>
</organism>
<dbReference type="InterPro" id="IPR046335">
    <property type="entry name" value="LacI/GalR-like_sensor"/>
</dbReference>
<evidence type="ECO:0000259" key="4">
    <source>
        <dbReference type="PROSITE" id="PS50932"/>
    </source>
</evidence>
<dbReference type="SMART" id="SM00354">
    <property type="entry name" value="HTH_LACI"/>
    <property type="match status" value="1"/>
</dbReference>
<dbReference type="RefSeq" id="WP_307157357.1">
    <property type="nucleotide sequence ID" value="NZ_JAUSWH010000003.1"/>
</dbReference>
<evidence type="ECO:0000313" key="5">
    <source>
        <dbReference type="EMBL" id="MDQ0455172.1"/>
    </source>
</evidence>
<dbReference type="CDD" id="cd01575">
    <property type="entry name" value="PBP1_GntR"/>
    <property type="match status" value="1"/>
</dbReference>
<dbReference type="SUPFAM" id="SSF53822">
    <property type="entry name" value="Periplasmic binding protein-like I"/>
    <property type="match status" value="1"/>
</dbReference>
<dbReference type="InterPro" id="IPR028082">
    <property type="entry name" value="Peripla_BP_I"/>
</dbReference>
<reference evidence="5 6" key="1">
    <citation type="submission" date="2023-07" db="EMBL/GenBank/DDBJ databases">
        <title>Genomic Encyclopedia of Type Strains, Phase IV (KMG-IV): sequencing the most valuable type-strain genomes for metagenomic binning, comparative biology and taxonomic classification.</title>
        <authorList>
            <person name="Goeker M."/>
        </authorList>
    </citation>
    <scope>NUCLEOTIDE SEQUENCE [LARGE SCALE GENOMIC DNA]</scope>
    <source>
        <strain evidence="5 6">DSM 100301</strain>
    </source>
</reference>
<protein>
    <submittedName>
        <fullName evidence="5">LacI family gluconate utilization system Gnt-I transcriptional repressor</fullName>
    </submittedName>
</protein>
<dbReference type="SUPFAM" id="SSF47413">
    <property type="entry name" value="lambda repressor-like DNA-binding domains"/>
    <property type="match status" value="1"/>
</dbReference>
<keyword evidence="3" id="KW-0804">Transcription</keyword>
<dbReference type="Gene3D" id="3.40.50.2300">
    <property type="match status" value="2"/>
</dbReference>
<evidence type="ECO:0000313" key="6">
    <source>
        <dbReference type="Proteomes" id="UP001235269"/>
    </source>
</evidence>
<dbReference type="PROSITE" id="PS50932">
    <property type="entry name" value="HTH_LACI_2"/>
    <property type="match status" value="1"/>
</dbReference>
<proteinExistence type="predicted"/>
<sequence>MTEVAQQVGVSPITVSRALNKPEKVSEALREAILKAVEETGYVPDFAARALASRHSNLVGVLTSLLGSAIFPPVMRGLEDRARDSGIRLQYANTRYDPKEEIYQLKQFYGQNPTGILIGGVQMDPGVMDMLSRAPCPVVQFIDITMPPVDMAIGINNAAAATTATQHLLSQGYRRIGFAAARLDIPVRMRLSGFQHTLQDAGIFDPNLIFLTGGDTVIPAASRVLDGLFAAAPDLDAIFCATDEMATGLLFECQRRGISVPDQMGLCGFTGLEFSGYTVPALTTVQTPLYDLGFKGLDMVLRTRAGRPTPKILDLGFQLITRDTTRRTGG</sequence>
<dbReference type="PANTHER" id="PTHR30146">
    <property type="entry name" value="LACI-RELATED TRANSCRIPTIONAL REPRESSOR"/>
    <property type="match status" value="1"/>
</dbReference>
<name>A0ABU0IAB9_9HYPH</name>
<dbReference type="Gene3D" id="1.10.260.40">
    <property type="entry name" value="lambda repressor-like DNA-binding domains"/>
    <property type="match status" value="1"/>
</dbReference>
<dbReference type="InterPro" id="IPR010982">
    <property type="entry name" value="Lambda_DNA-bd_dom_sf"/>
</dbReference>
<keyword evidence="6" id="KW-1185">Reference proteome</keyword>
<dbReference type="PANTHER" id="PTHR30146:SF2">
    <property type="entry name" value="HTH-TYPE TRANSCRIPTIONAL REGULATOR GNTR"/>
    <property type="match status" value="1"/>
</dbReference>